<feature type="compositionally biased region" description="Polar residues" evidence="1">
    <location>
        <begin position="99"/>
        <end position="108"/>
    </location>
</feature>
<proteinExistence type="predicted"/>
<feature type="compositionally biased region" description="Basic residues" evidence="1">
    <location>
        <begin position="38"/>
        <end position="47"/>
    </location>
</feature>
<name>A0A2M4C895_9DIPT</name>
<accession>A0A2M4C895</accession>
<feature type="signal peptide" evidence="2">
    <location>
        <begin position="1"/>
        <end position="21"/>
    </location>
</feature>
<evidence type="ECO:0000256" key="2">
    <source>
        <dbReference type="SAM" id="SignalP"/>
    </source>
</evidence>
<dbReference type="EMBL" id="GGFJ01012328">
    <property type="protein sequence ID" value="MBW61469.1"/>
    <property type="molecule type" value="Transcribed_RNA"/>
</dbReference>
<evidence type="ECO:0000256" key="1">
    <source>
        <dbReference type="SAM" id="MobiDB-lite"/>
    </source>
</evidence>
<reference evidence="3" key="1">
    <citation type="submission" date="2018-01" db="EMBL/GenBank/DDBJ databases">
        <title>An insight into the sialome of Amazonian anophelines.</title>
        <authorList>
            <person name="Ribeiro J.M."/>
            <person name="Scarpassa V."/>
            <person name="Calvo E."/>
        </authorList>
    </citation>
    <scope>NUCLEOTIDE SEQUENCE</scope>
    <source>
        <tissue evidence="3">Salivary glands</tissue>
    </source>
</reference>
<feature type="region of interest" description="Disordered" evidence="1">
    <location>
        <begin position="29"/>
        <end position="48"/>
    </location>
</feature>
<sequence length="108" mass="12239">MVTSFLDLFPLLASASHSAMGDPLVWEKRGSSIDRRPPSKSKSRRSTRSLVIRCVPYLQRNTMIESMDRSHTGAFEVKYGLQDGLGRRTSSKRRRRNSGCTSQCSFVR</sequence>
<dbReference type="AlphaFoldDB" id="A0A2M4C895"/>
<feature type="chain" id="PRO_5014928197" evidence="2">
    <location>
        <begin position="22"/>
        <end position="108"/>
    </location>
</feature>
<keyword evidence="2" id="KW-0732">Signal</keyword>
<feature type="region of interest" description="Disordered" evidence="1">
    <location>
        <begin position="86"/>
        <end position="108"/>
    </location>
</feature>
<evidence type="ECO:0000313" key="3">
    <source>
        <dbReference type="EMBL" id="MBW61469.1"/>
    </source>
</evidence>
<protein>
    <submittedName>
        <fullName evidence="3">Putative secreted protein</fullName>
    </submittedName>
</protein>
<organism evidence="3">
    <name type="scientific">Anopheles marajoara</name>
    <dbReference type="NCBI Taxonomy" id="58244"/>
    <lineage>
        <taxon>Eukaryota</taxon>
        <taxon>Metazoa</taxon>
        <taxon>Ecdysozoa</taxon>
        <taxon>Arthropoda</taxon>
        <taxon>Hexapoda</taxon>
        <taxon>Insecta</taxon>
        <taxon>Pterygota</taxon>
        <taxon>Neoptera</taxon>
        <taxon>Endopterygota</taxon>
        <taxon>Diptera</taxon>
        <taxon>Nematocera</taxon>
        <taxon>Culicoidea</taxon>
        <taxon>Culicidae</taxon>
        <taxon>Anophelinae</taxon>
        <taxon>Anopheles</taxon>
    </lineage>
</organism>